<dbReference type="InterPro" id="IPR036412">
    <property type="entry name" value="HAD-like_sf"/>
</dbReference>
<dbReference type="Gene3D" id="3.40.50.1000">
    <property type="entry name" value="HAD superfamily/HAD-like"/>
    <property type="match status" value="2"/>
</dbReference>
<dbReference type="EMBL" id="JAGHQL010000040">
    <property type="protein sequence ID" value="KAH0543062.1"/>
    <property type="molecule type" value="Genomic_DNA"/>
</dbReference>
<sequence>MEKNVVTPGDIVTAHPEIWPFSRPFLSHYKTFARPLPRPITPNDQTNSLQISAILVFNDSRDWGLDATVILDLLLSARGILGTTSPLNNRPDLPNRGFQQDGQPPIYFSNPDLLWAASYHLPRLGQGGFRAAVEGVWDAVTGGKSAGVMLQKTIIGKPSRETYVFAETQLRNHRETLAISNYLNSHSSADTEKDNLQRIYMVGDNPESDIRGANEYRSPWGSEWLSVLVRSGVYCGAEETTWKPRVVVNDVRDAVKWALEREGWNVSEQEE</sequence>
<dbReference type="InterPro" id="IPR050324">
    <property type="entry name" value="CDP-alcohol_PTase-I"/>
</dbReference>
<gene>
    <name evidence="1" type="ORF">FGG08_002575</name>
</gene>
<evidence type="ECO:0000313" key="2">
    <source>
        <dbReference type="Proteomes" id="UP000698800"/>
    </source>
</evidence>
<dbReference type="OrthoDB" id="10251048at2759"/>
<dbReference type="Pfam" id="PF13242">
    <property type="entry name" value="Hydrolase_like"/>
    <property type="match status" value="1"/>
</dbReference>
<dbReference type="AlphaFoldDB" id="A0A9P8I9C6"/>
<dbReference type="SUPFAM" id="SSF56784">
    <property type="entry name" value="HAD-like"/>
    <property type="match status" value="1"/>
</dbReference>
<dbReference type="GO" id="GO:0005739">
    <property type="term" value="C:mitochondrion"/>
    <property type="evidence" value="ECO:0007669"/>
    <property type="project" value="TreeGrafter"/>
</dbReference>
<comment type="caution">
    <text evidence="1">The sequence shown here is derived from an EMBL/GenBank/DDBJ whole genome shotgun (WGS) entry which is preliminary data.</text>
</comment>
<name>A0A9P8I9C6_9PEZI</name>
<accession>A0A9P8I9C6</accession>
<reference evidence="1" key="1">
    <citation type="submission" date="2021-03" db="EMBL/GenBank/DDBJ databases">
        <title>Comparative genomics and phylogenomic investigation of the class Geoglossomycetes provide insights into ecological specialization and systematics.</title>
        <authorList>
            <person name="Melie T."/>
            <person name="Pirro S."/>
            <person name="Miller A.N."/>
            <person name="Quandt A."/>
        </authorList>
    </citation>
    <scope>NUCLEOTIDE SEQUENCE</scope>
    <source>
        <strain evidence="1">GBOQ0MN5Z8</strain>
    </source>
</reference>
<organism evidence="1 2">
    <name type="scientific">Glutinoglossum americanum</name>
    <dbReference type="NCBI Taxonomy" id="1670608"/>
    <lineage>
        <taxon>Eukaryota</taxon>
        <taxon>Fungi</taxon>
        <taxon>Dikarya</taxon>
        <taxon>Ascomycota</taxon>
        <taxon>Pezizomycotina</taxon>
        <taxon>Geoglossomycetes</taxon>
        <taxon>Geoglossales</taxon>
        <taxon>Geoglossaceae</taxon>
        <taxon>Glutinoglossum</taxon>
    </lineage>
</organism>
<proteinExistence type="predicted"/>
<protein>
    <submittedName>
        <fullName evidence="1">Uncharacterized protein</fullName>
    </submittedName>
</protein>
<dbReference type="InterPro" id="IPR023214">
    <property type="entry name" value="HAD_sf"/>
</dbReference>
<evidence type="ECO:0000313" key="1">
    <source>
        <dbReference type="EMBL" id="KAH0543062.1"/>
    </source>
</evidence>
<dbReference type="Proteomes" id="UP000698800">
    <property type="component" value="Unassembled WGS sequence"/>
</dbReference>
<keyword evidence="2" id="KW-1185">Reference proteome</keyword>
<dbReference type="GO" id="GO:0046474">
    <property type="term" value="P:glycerophospholipid biosynthetic process"/>
    <property type="evidence" value="ECO:0007669"/>
    <property type="project" value="TreeGrafter"/>
</dbReference>
<dbReference type="PANTHER" id="PTHR14269:SF57">
    <property type="entry name" value="SUPERFAMILY HYDROLASE, PUTATIVE (AFU_ORTHOLOGUE AFUA_2G02580)-RELATED"/>
    <property type="match status" value="1"/>
</dbReference>
<dbReference type="PANTHER" id="PTHR14269">
    <property type="entry name" value="CDP-DIACYLGLYCEROL--GLYCEROL-3-PHOSPHATE 3-PHOSPHATIDYLTRANSFERASE-RELATED"/>
    <property type="match status" value="1"/>
</dbReference>